<feature type="region of interest" description="Disordered" evidence="1">
    <location>
        <begin position="148"/>
        <end position="177"/>
    </location>
</feature>
<dbReference type="SUPFAM" id="SSF56281">
    <property type="entry name" value="Metallo-hydrolase/oxidoreductase"/>
    <property type="match status" value="1"/>
</dbReference>
<keyword evidence="4" id="KW-1185">Reference proteome</keyword>
<reference evidence="3 4" key="1">
    <citation type="submission" date="2023-08" db="EMBL/GenBank/DDBJ databases">
        <title>Rhodoferax potami sp. nov. and Rhodoferax mekongensis sp. nov., isolated from the Mekong River in Thailand.</title>
        <authorList>
            <person name="Kitikhun S."/>
            <person name="Charoenyingcharoen P."/>
            <person name="Siriarchawattana P."/>
            <person name="Likhitrattanapisal S."/>
            <person name="Nilsakha T."/>
            <person name="Chanpet A."/>
            <person name="Rattanawaree P."/>
            <person name="Ingsriswang S."/>
        </authorList>
    </citation>
    <scope>NUCLEOTIDE SEQUENCE [LARGE SCALE GENOMIC DNA]</scope>
    <source>
        <strain evidence="3 4">TBRC 17307</strain>
    </source>
</reference>
<gene>
    <name evidence="3" type="ORF">RAN89_13975</name>
</gene>
<name>A0ABZ0AXH1_9BURK</name>
<dbReference type="Gene3D" id="3.60.15.10">
    <property type="entry name" value="Ribonuclease Z/Hydroxyacylglutathione hydrolase-like"/>
    <property type="match status" value="1"/>
</dbReference>
<evidence type="ECO:0000256" key="1">
    <source>
        <dbReference type="SAM" id="MobiDB-lite"/>
    </source>
</evidence>
<dbReference type="InterPro" id="IPR001279">
    <property type="entry name" value="Metallo-B-lactamas"/>
</dbReference>
<accession>A0ABZ0AXH1</accession>
<evidence type="ECO:0000313" key="3">
    <source>
        <dbReference type="EMBL" id="WNO04010.1"/>
    </source>
</evidence>
<feature type="compositionally biased region" description="Polar residues" evidence="1">
    <location>
        <begin position="413"/>
        <end position="424"/>
    </location>
</feature>
<dbReference type="Proteomes" id="UP001302257">
    <property type="component" value="Chromosome"/>
</dbReference>
<dbReference type="InterPro" id="IPR036866">
    <property type="entry name" value="RibonucZ/Hydroxyglut_hydro"/>
</dbReference>
<feature type="region of interest" description="Disordered" evidence="1">
    <location>
        <begin position="405"/>
        <end position="431"/>
    </location>
</feature>
<evidence type="ECO:0000313" key="4">
    <source>
        <dbReference type="Proteomes" id="UP001302257"/>
    </source>
</evidence>
<dbReference type="RefSeq" id="WP_313866881.1">
    <property type="nucleotide sequence ID" value="NZ_CP132507.1"/>
</dbReference>
<protein>
    <submittedName>
        <fullName evidence="3">MBL fold metallo-hydrolase</fullName>
    </submittedName>
</protein>
<dbReference type="EMBL" id="CP132507">
    <property type="protein sequence ID" value="WNO04010.1"/>
    <property type="molecule type" value="Genomic_DNA"/>
</dbReference>
<evidence type="ECO:0000259" key="2">
    <source>
        <dbReference type="Pfam" id="PF00753"/>
    </source>
</evidence>
<organism evidence="3 4">
    <name type="scientific">Rhodoferax mekongensis</name>
    <dbReference type="NCBI Taxonomy" id="3068341"/>
    <lineage>
        <taxon>Bacteria</taxon>
        <taxon>Pseudomonadati</taxon>
        <taxon>Pseudomonadota</taxon>
        <taxon>Betaproteobacteria</taxon>
        <taxon>Burkholderiales</taxon>
        <taxon>Comamonadaceae</taxon>
        <taxon>Rhodoferax</taxon>
    </lineage>
</organism>
<feature type="compositionally biased region" description="Basic and acidic residues" evidence="1">
    <location>
        <begin position="166"/>
        <end position="177"/>
    </location>
</feature>
<sequence length="463" mass="52054">MTTFAEYEFMPVGQGLFATGNLGQAYDQVPRFRWVYDCGTLSESALLEKGLERLETDVKSQSSGKPSLDLVVISHFDVDHLSGLADLLTRFRVETLMLPFTHLAQRLRHMFSQRPYTARADRAYYIDPIGTILAMKAVDIGQIVLVPPSTGESVPDQPDRPIAPRPPRELGDDSRQEREELMFEEGNVYEANDRDELDAMQKSAAPRHVPLRLMKADSAATYDGVWEFVPYNEPKSRSKASVDFLRKVEAKRLTLLSSTSLTARNVAIADLKKAYDAHFGDSPKARNVISLFLYSGPIGQHLDTLLIGEQALKTVARDCMWACPVCWRIWFDAGCLPRTDRASGVLYTGDGYMNKPSRWQDLRRHFGDQRIGCLVALQVMHHGARGNWFPGFASLVRPMVSVFSSDPERGNKLKNTGKSSSPSNLAKKPYEPHPHAEVMRDFSNYNPLQANKLKGVQILTTYR</sequence>
<feature type="domain" description="Metallo-beta-lactamase" evidence="2">
    <location>
        <begin position="35"/>
        <end position="127"/>
    </location>
</feature>
<proteinExistence type="predicted"/>
<dbReference type="Pfam" id="PF00753">
    <property type="entry name" value="Lactamase_B"/>
    <property type="match status" value="1"/>
</dbReference>